<dbReference type="OMA" id="SEAMRYD"/>
<gene>
    <name evidence="1" type="ORF">CHH72_01255</name>
</gene>
<name>A0A268P480_SHOCL</name>
<dbReference type="AlphaFoldDB" id="A0A268P480"/>
<proteinExistence type="predicted"/>
<sequence>MGRDVNDLLEKAIYGNPETKPAERRLFLTTIFERVYIALTKKQVQAAPVYREVEQTMAKANNLHLFLNGNLAYSDYAAYIKIAVSQNVPYTVVNPPTPTPFALVLADKSQPVQKADRFIKDDLYEIDMAAD</sequence>
<evidence type="ECO:0000313" key="2">
    <source>
        <dbReference type="Proteomes" id="UP000216207"/>
    </source>
</evidence>
<dbReference type="PIRSF" id="PIRSF034303">
    <property type="entry name" value="DUF1694"/>
    <property type="match status" value="1"/>
</dbReference>
<reference evidence="1 2" key="1">
    <citation type="submission" date="2017-07" db="EMBL/GenBank/DDBJ databases">
        <title>Isolation and whole genome analysis of endospore-forming bacteria from heroin.</title>
        <authorList>
            <person name="Kalinowski J."/>
            <person name="Ahrens B."/>
            <person name="Al-Dilaimi A."/>
            <person name="Winkler A."/>
            <person name="Wibberg D."/>
            <person name="Schleenbecker U."/>
            <person name="Ruckert C."/>
            <person name="Wolfel R."/>
            <person name="Grass G."/>
        </authorList>
    </citation>
    <scope>NUCLEOTIDE SEQUENCE [LARGE SCALE GENOMIC DNA]</scope>
    <source>
        <strain evidence="1 2">7539</strain>
    </source>
</reference>
<organism evidence="1 2">
    <name type="scientific">Shouchella clausii</name>
    <name type="common">Alkalihalobacillus clausii</name>
    <dbReference type="NCBI Taxonomy" id="79880"/>
    <lineage>
        <taxon>Bacteria</taxon>
        <taxon>Bacillati</taxon>
        <taxon>Bacillota</taxon>
        <taxon>Bacilli</taxon>
        <taxon>Bacillales</taxon>
        <taxon>Bacillaceae</taxon>
        <taxon>Shouchella</taxon>
    </lineage>
</organism>
<protein>
    <submittedName>
        <fullName evidence="1">DUF1694 domain-containing protein</fullName>
    </submittedName>
</protein>
<accession>A0A268P480</accession>
<evidence type="ECO:0000313" key="1">
    <source>
        <dbReference type="EMBL" id="PAE90542.1"/>
    </source>
</evidence>
<dbReference type="InterPro" id="IPR012543">
    <property type="entry name" value="DUF1694"/>
</dbReference>
<comment type="caution">
    <text evidence="1">The sequence shown here is derived from an EMBL/GenBank/DDBJ whole genome shotgun (WGS) entry which is preliminary data.</text>
</comment>
<dbReference type="SUPFAM" id="SSF160515">
    <property type="entry name" value="YueI-like"/>
    <property type="match status" value="1"/>
</dbReference>
<dbReference type="Proteomes" id="UP000216207">
    <property type="component" value="Unassembled WGS sequence"/>
</dbReference>
<dbReference type="Pfam" id="PF07997">
    <property type="entry name" value="DUF1694"/>
    <property type="match status" value="1"/>
</dbReference>
<dbReference type="InterPro" id="IPR029064">
    <property type="entry name" value="Ribosomal_eL30-like_sf"/>
</dbReference>
<dbReference type="Gene3D" id="3.30.1330.30">
    <property type="match status" value="1"/>
</dbReference>
<dbReference type="EMBL" id="NPCC01000004">
    <property type="protein sequence ID" value="PAE90542.1"/>
    <property type="molecule type" value="Genomic_DNA"/>
</dbReference>
<dbReference type="RefSeq" id="WP_011246571.1">
    <property type="nucleotide sequence ID" value="NZ_BOQQ01000005.1"/>
</dbReference>